<accession>A0A443SP90</accession>
<evidence type="ECO:0000256" key="5">
    <source>
        <dbReference type="ARBA" id="ARBA00023054"/>
    </source>
</evidence>
<keyword evidence="6 9" id="KW-0472">Membrane</keyword>
<dbReference type="GO" id="GO:0012505">
    <property type="term" value="C:endomembrane system"/>
    <property type="evidence" value="ECO:0007669"/>
    <property type="project" value="TreeGrafter"/>
</dbReference>
<feature type="compositionally biased region" description="Basic residues" evidence="8">
    <location>
        <begin position="26"/>
        <end position="36"/>
    </location>
</feature>
<evidence type="ECO:0000313" key="10">
    <source>
        <dbReference type="EMBL" id="RWS29313.1"/>
    </source>
</evidence>
<keyword evidence="3 9" id="KW-0812">Transmembrane</keyword>
<comment type="subcellular location">
    <subcellularLocation>
        <location evidence="1">Membrane</location>
    </subcellularLocation>
</comment>
<reference evidence="10 11" key="1">
    <citation type="journal article" date="2018" name="Gigascience">
        <title>Genomes of trombidid mites reveal novel predicted allergens and laterally-transferred genes associated with secondary metabolism.</title>
        <authorList>
            <person name="Dong X."/>
            <person name="Chaisiri K."/>
            <person name="Xia D."/>
            <person name="Armstrong S.D."/>
            <person name="Fang Y."/>
            <person name="Donnelly M.J."/>
            <person name="Kadowaki T."/>
            <person name="McGarry J.W."/>
            <person name="Darby A.C."/>
            <person name="Makepeace B.L."/>
        </authorList>
    </citation>
    <scope>NUCLEOTIDE SEQUENCE [LARGE SCALE GENOMIC DNA]</scope>
    <source>
        <strain evidence="10">UoL-UT</strain>
    </source>
</reference>
<evidence type="ECO:0000256" key="2">
    <source>
        <dbReference type="ARBA" id="ARBA00008108"/>
    </source>
</evidence>
<dbReference type="EMBL" id="NCKV01000970">
    <property type="protein sequence ID" value="RWS29313.1"/>
    <property type="molecule type" value="Genomic_DNA"/>
</dbReference>
<dbReference type="Proteomes" id="UP000288716">
    <property type="component" value="Unassembled WGS sequence"/>
</dbReference>
<evidence type="ECO:0000256" key="6">
    <source>
        <dbReference type="ARBA" id="ARBA00023136"/>
    </source>
</evidence>
<dbReference type="InterPro" id="IPR019394">
    <property type="entry name" value="TEX28/TMCC"/>
</dbReference>
<comment type="similarity">
    <text evidence="2">Belongs to the TEX28 family.</text>
</comment>
<dbReference type="STRING" id="299467.A0A443SP90"/>
<dbReference type="Pfam" id="PF10267">
    <property type="entry name" value="Tmemb_cc2"/>
    <property type="match status" value="1"/>
</dbReference>
<keyword evidence="4 9" id="KW-1133">Transmembrane helix</keyword>
<gene>
    <name evidence="10" type="ORF">B4U80_10385</name>
</gene>
<sequence length="262" mass="29489">MTSASNGHQKVGGDTTVDFLAVCRRMKRKKSPRISKRVGSVEGSTSSGASAVTPRQPTPPSTIDESRQSTQSAPGTSHSLPFETSLVASSPPLKTEDVTEDAVASVNTCNTCNECQRFTEELEAIKTQFQGECSLFHQSLLEERFRFERLEEQMNDLIELHQNEIENLKQGIVDMEEKVQYQSEERLRDIHEMLESCQTRISRMEHQQHQHFQQLVNLDSLENSNARALVLKLINVLLIILQVVLLLVATVANIVTPFLKTR</sequence>
<evidence type="ECO:0000256" key="8">
    <source>
        <dbReference type="SAM" id="MobiDB-lite"/>
    </source>
</evidence>
<evidence type="ECO:0000256" key="3">
    <source>
        <dbReference type="ARBA" id="ARBA00022692"/>
    </source>
</evidence>
<evidence type="ECO:0000256" key="1">
    <source>
        <dbReference type="ARBA" id="ARBA00004370"/>
    </source>
</evidence>
<feature type="region of interest" description="Disordered" evidence="8">
    <location>
        <begin position="26"/>
        <end position="83"/>
    </location>
</feature>
<evidence type="ECO:0000313" key="11">
    <source>
        <dbReference type="Proteomes" id="UP000288716"/>
    </source>
</evidence>
<keyword evidence="5 7" id="KW-0175">Coiled coil</keyword>
<organism evidence="10 11">
    <name type="scientific">Leptotrombidium deliense</name>
    <dbReference type="NCBI Taxonomy" id="299467"/>
    <lineage>
        <taxon>Eukaryota</taxon>
        <taxon>Metazoa</taxon>
        <taxon>Ecdysozoa</taxon>
        <taxon>Arthropoda</taxon>
        <taxon>Chelicerata</taxon>
        <taxon>Arachnida</taxon>
        <taxon>Acari</taxon>
        <taxon>Acariformes</taxon>
        <taxon>Trombidiformes</taxon>
        <taxon>Prostigmata</taxon>
        <taxon>Anystina</taxon>
        <taxon>Parasitengona</taxon>
        <taxon>Trombiculoidea</taxon>
        <taxon>Trombiculidae</taxon>
        <taxon>Leptotrombidium</taxon>
    </lineage>
</organism>
<dbReference type="PANTHER" id="PTHR17613">
    <property type="entry name" value="CEREBRAL PROTEIN-11-RELATED"/>
    <property type="match status" value="1"/>
</dbReference>
<feature type="transmembrane region" description="Helical" evidence="9">
    <location>
        <begin position="233"/>
        <end position="259"/>
    </location>
</feature>
<proteinExistence type="inferred from homology"/>
<evidence type="ECO:0000256" key="4">
    <source>
        <dbReference type="ARBA" id="ARBA00022989"/>
    </source>
</evidence>
<dbReference type="AlphaFoldDB" id="A0A443SP90"/>
<feature type="compositionally biased region" description="Polar residues" evidence="8">
    <location>
        <begin position="42"/>
        <end position="55"/>
    </location>
</feature>
<name>A0A443SP90_9ACAR</name>
<comment type="caution">
    <text evidence="10">The sequence shown here is derived from an EMBL/GenBank/DDBJ whole genome shotgun (WGS) entry which is preliminary data.</text>
</comment>
<dbReference type="PANTHER" id="PTHR17613:SF14">
    <property type="entry name" value="DEMENTIN, ISOFORM H"/>
    <property type="match status" value="1"/>
</dbReference>
<protein>
    <submittedName>
        <fullName evidence="10">Transmembrane and coiled-coil domains protein 2-like protein</fullName>
    </submittedName>
</protein>
<evidence type="ECO:0000256" key="7">
    <source>
        <dbReference type="SAM" id="Coils"/>
    </source>
</evidence>
<keyword evidence="11" id="KW-1185">Reference proteome</keyword>
<dbReference type="GO" id="GO:0016020">
    <property type="term" value="C:membrane"/>
    <property type="evidence" value="ECO:0007669"/>
    <property type="project" value="UniProtKB-SubCell"/>
</dbReference>
<feature type="compositionally biased region" description="Polar residues" evidence="8">
    <location>
        <begin position="68"/>
        <end position="79"/>
    </location>
</feature>
<evidence type="ECO:0000256" key="9">
    <source>
        <dbReference type="SAM" id="Phobius"/>
    </source>
</evidence>
<feature type="coiled-coil region" evidence="7">
    <location>
        <begin position="147"/>
        <end position="185"/>
    </location>
</feature>
<dbReference type="OrthoDB" id="1323at2759"/>
<dbReference type="VEuPathDB" id="VectorBase:LDEU002727"/>